<keyword evidence="3" id="KW-0804">Transcription</keyword>
<dbReference type="PROSITE" id="PS50977">
    <property type="entry name" value="HTH_TETR_2"/>
    <property type="match status" value="1"/>
</dbReference>
<reference evidence="7" key="1">
    <citation type="submission" date="2016-03" db="EMBL/GenBank/DDBJ databases">
        <title>Complete genome sequence of Solimmundus cernigliae, representing a novel lineage of polycyclic aromatic hydrocarbon degraders within the Gammaproteobacteria.</title>
        <authorList>
            <person name="Singleton D.R."/>
            <person name="Dickey A.N."/>
            <person name="Scholl E.H."/>
            <person name="Wright F.A."/>
            <person name="Aitken M.D."/>
        </authorList>
    </citation>
    <scope>NUCLEOTIDE SEQUENCE [LARGE SCALE GENOMIC DNA]</scope>
    <source>
        <strain evidence="7">TR3.2</strain>
    </source>
</reference>
<protein>
    <recommendedName>
        <fullName evidence="5">HTH tetR-type domain-containing protein</fullName>
    </recommendedName>
</protein>
<dbReference type="InParanoid" id="A0A1B1YT54"/>
<dbReference type="OrthoDB" id="5816932at2"/>
<dbReference type="SUPFAM" id="SSF48498">
    <property type="entry name" value="Tetracyclin repressor-like, C-terminal domain"/>
    <property type="match status" value="1"/>
</dbReference>
<dbReference type="InterPro" id="IPR041474">
    <property type="entry name" value="NicS_C"/>
</dbReference>
<name>A0A1B1YT54_9GAMM</name>
<keyword evidence="2 4" id="KW-0238">DNA-binding</keyword>
<dbReference type="InterPro" id="IPR009057">
    <property type="entry name" value="Homeodomain-like_sf"/>
</dbReference>
<evidence type="ECO:0000256" key="1">
    <source>
        <dbReference type="ARBA" id="ARBA00023015"/>
    </source>
</evidence>
<dbReference type="EMBL" id="CP014671">
    <property type="protein sequence ID" value="ANX04018.1"/>
    <property type="molecule type" value="Genomic_DNA"/>
</dbReference>
<dbReference type="InterPro" id="IPR050109">
    <property type="entry name" value="HTH-type_TetR-like_transc_reg"/>
</dbReference>
<dbReference type="Gene3D" id="1.10.357.10">
    <property type="entry name" value="Tetracycline Repressor, domain 2"/>
    <property type="match status" value="1"/>
</dbReference>
<dbReference type="InterPro" id="IPR001647">
    <property type="entry name" value="HTH_TetR"/>
</dbReference>
<sequence length="207" mass="22809">MTKNPPPKPCAAAAHRVLRAAAEVFSSQGYDAASISAIAERASVSKANIFHHFKSKAALYQQVLKEACQSFTDAIDAASRLDEDTTQRLGAYARQRLCAYIEDPMSSRLVLRALTSDGADNDIQPVREDFAHSFHRLVELIRAGQVAGQLRADLNPALLALLINAGNVFYAQTRPLLRHFTDIDFADDPQRYNALMMDILQRGILPA</sequence>
<feature type="DNA-binding region" description="H-T-H motif" evidence="4">
    <location>
        <begin position="34"/>
        <end position="53"/>
    </location>
</feature>
<dbReference type="InterPro" id="IPR036271">
    <property type="entry name" value="Tet_transcr_reg_TetR-rel_C_sf"/>
</dbReference>
<dbReference type="PRINTS" id="PR00455">
    <property type="entry name" value="HTHTETR"/>
</dbReference>
<dbReference type="RefSeq" id="WP_068803836.1">
    <property type="nucleotide sequence ID" value="NZ_CP014671.1"/>
</dbReference>
<evidence type="ECO:0000256" key="3">
    <source>
        <dbReference type="ARBA" id="ARBA00023163"/>
    </source>
</evidence>
<dbReference type="FunCoup" id="A0A1B1YT54">
    <property type="interactions" value="134"/>
</dbReference>
<dbReference type="Proteomes" id="UP000092952">
    <property type="component" value="Chromosome"/>
</dbReference>
<dbReference type="GO" id="GO:0003700">
    <property type="term" value="F:DNA-binding transcription factor activity"/>
    <property type="evidence" value="ECO:0007669"/>
    <property type="project" value="TreeGrafter"/>
</dbReference>
<dbReference type="AlphaFoldDB" id="A0A1B1YT54"/>
<feature type="domain" description="HTH tetR-type" evidence="5">
    <location>
        <begin position="11"/>
        <end position="71"/>
    </location>
</feature>
<evidence type="ECO:0000259" key="5">
    <source>
        <dbReference type="PROSITE" id="PS50977"/>
    </source>
</evidence>
<dbReference type="STRING" id="1810504.PG2T_07355"/>
<organism evidence="6 7">
    <name type="scientific">Immundisolibacter cernigliae</name>
    <dbReference type="NCBI Taxonomy" id="1810504"/>
    <lineage>
        <taxon>Bacteria</taxon>
        <taxon>Pseudomonadati</taxon>
        <taxon>Pseudomonadota</taxon>
        <taxon>Gammaproteobacteria</taxon>
        <taxon>Immundisolibacterales</taxon>
        <taxon>Immundisolibacteraceae</taxon>
        <taxon>Immundisolibacter</taxon>
    </lineage>
</organism>
<dbReference type="KEGG" id="gbi:PG2T_07355"/>
<evidence type="ECO:0000256" key="4">
    <source>
        <dbReference type="PROSITE-ProRule" id="PRU00335"/>
    </source>
</evidence>
<dbReference type="PANTHER" id="PTHR30055:SF234">
    <property type="entry name" value="HTH-TYPE TRANSCRIPTIONAL REGULATOR BETI"/>
    <property type="match status" value="1"/>
</dbReference>
<keyword evidence="1" id="KW-0805">Transcription regulation</keyword>
<dbReference type="PANTHER" id="PTHR30055">
    <property type="entry name" value="HTH-TYPE TRANSCRIPTIONAL REGULATOR RUTR"/>
    <property type="match status" value="1"/>
</dbReference>
<keyword evidence="7" id="KW-1185">Reference proteome</keyword>
<accession>A0A1B1YT54</accession>
<evidence type="ECO:0000313" key="7">
    <source>
        <dbReference type="Proteomes" id="UP000092952"/>
    </source>
</evidence>
<proteinExistence type="predicted"/>
<dbReference type="Pfam" id="PF00440">
    <property type="entry name" value="TetR_N"/>
    <property type="match status" value="1"/>
</dbReference>
<dbReference type="GO" id="GO:0000976">
    <property type="term" value="F:transcription cis-regulatory region binding"/>
    <property type="evidence" value="ECO:0007669"/>
    <property type="project" value="TreeGrafter"/>
</dbReference>
<gene>
    <name evidence="6" type="ORF">PG2T_07355</name>
</gene>
<evidence type="ECO:0000313" key="6">
    <source>
        <dbReference type="EMBL" id="ANX04018.1"/>
    </source>
</evidence>
<dbReference type="Pfam" id="PF17938">
    <property type="entry name" value="TetR_C_29"/>
    <property type="match status" value="1"/>
</dbReference>
<dbReference type="SUPFAM" id="SSF46689">
    <property type="entry name" value="Homeodomain-like"/>
    <property type="match status" value="1"/>
</dbReference>
<evidence type="ECO:0000256" key="2">
    <source>
        <dbReference type="ARBA" id="ARBA00023125"/>
    </source>
</evidence>
<dbReference type="InterPro" id="IPR023772">
    <property type="entry name" value="DNA-bd_HTH_TetR-type_CS"/>
</dbReference>
<dbReference type="PROSITE" id="PS01081">
    <property type="entry name" value="HTH_TETR_1"/>
    <property type="match status" value="1"/>
</dbReference>